<gene>
    <name evidence="2" type="ordered locus">Krad_2818</name>
</gene>
<proteinExistence type="predicted"/>
<keyword evidence="3" id="KW-1185">Reference proteome</keyword>
<feature type="transmembrane region" description="Helical" evidence="1">
    <location>
        <begin position="83"/>
        <end position="102"/>
    </location>
</feature>
<protein>
    <submittedName>
        <fullName evidence="2">Uncharacterized protein</fullName>
    </submittedName>
</protein>
<dbReference type="KEGG" id="kra:Krad_2818"/>
<dbReference type="Proteomes" id="UP000001116">
    <property type="component" value="Chromosome"/>
</dbReference>
<evidence type="ECO:0000313" key="3">
    <source>
        <dbReference type="Proteomes" id="UP000001116"/>
    </source>
</evidence>
<feature type="transmembrane region" description="Helical" evidence="1">
    <location>
        <begin position="114"/>
        <end position="138"/>
    </location>
</feature>
<keyword evidence="1" id="KW-0812">Transmembrane</keyword>
<reference evidence="3" key="1">
    <citation type="journal article" date="2008" name="PLoS ONE">
        <title>Survival in nuclear waste, extreme resistance, and potential applications gleaned from the genome sequence of Kineococcus radiotolerans SRS30216.</title>
        <authorList>
            <person name="Bagwell C.E."/>
            <person name="Bhat S."/>
            <person name="Hawkins G.M."/>
            <person name="Smith B.W."/>
            <person name="Biswas T."/>
            <person name="Hoover T.R."/>
            <person name="Saunders E."/>
            <person name="Han C.S."/>
            <person name="Tsodikov O.V."/>
            <person name="Shimkets L.J."/>
        </authorList>
    </citation>
    <scope>NUCLEOTIDE SEQUENCE [LARGE SCALE GENOMIC DNA]</scope>
    <source>
        <strain evidence="3">ATCC BAA-149 / DSM 14245 / SRS30216</strain>
    </source>
</reference>
<dbReference type="Pfam" id="PF20128">
    <property type="entry name" value="DUF6518"/>
    <property type="match status" value="1"/>
</dbReference>
<dbReference type="InterPro" id="IPR045393">
    <property type="entry name" value="DUF6518"/>
</dbReference>
<feature type="transmembrane region" description="Helical" evidence="1">
    <location>
        <begin position="144"/>
        <end position="165"/>
    </location>
</feature>
<organism evidence="2 3">
    <name type="scientific">Kineococcus radiotolerans (strain ATCC BAA-149 / DSM 14245 / SRS30216)</name>
    <dbReference type="NCBI Taxonomy" id="266940"/>
    <lineage>
        <taxon>Bacteria</taxon>
        <taxon>Bacillati</taxon>
        <taxon>Actinomycetota</taxon>
        <taxon>Actinomycetes</taxon>
        <taxon>Kineosporiales</taxon>
        <taxon>Kineosporiaceae</taxon>
        <taxon>Kineococcus</taxon>
    </lineage>
</organism>
<dbReference type="EMBL" id="CP000750">
    <property type="protein sequence ID" value="ABS04288.1"/>
    <property type="molecule type" value="Genomic_DNA"/>
</dbReference>
<evidence type="ECO:0000256" key="1">
    <source>
        <dbReference type="SAM" id="Phobius"/>
    </source>
</evidence>
<dbReference type="eggNOG" id="ENOG5033CK2">
    <property type="taxonomic scope" value="Bacteria"/>
</dbReference>
<accession>A6WBU9</accession>
<feature type="transmembrane region" description="Helical" evidence="1">
    <location>
        <begin position="177"/>
        <end position="200"/>
    </location>
</feature>
<dbReference type="HOGENOM" id="CLU_1358909_0_0_11"/>
<keyword evidence="1" id="KW-0472">Membrane</keyword>
<feature type="transmembrane region" description="Helical" evidence="1">
    <location>
        <begin position="52"/>
        <end position="71"/>
    </location>
</feature>
<dbReference type="AlphaFoldDB" id="A6WBU9"/>
<keyword evidence="1" id="KW-1133">Transmembrane helix</keyword>
<sequence>MLGAAVLIGVGWGAATSGLQTVLPWPFAGLANAVGPWVAPAFLVGAWSRRPWAAVLAGVLVCFGEVAGYYAVSAARGFGVNPATVVMWTATGVLGGPVLGMAGWCWRRARPLRVAALGAALLGGVFLAEGVVTYGVYLRYTGDAVVFCVLGAVLVAVLGATASAARASGARARGVGAAAAWLLLVLPLGAAGEVLLHLVVT</sequence>
<feature type="transmembrane region" description="Helical" evidence="1">
    <location>
        <begin position="27"/>
        <end position="45"/>
    </location>
</feature>
<name>A6WBU9_KINRD</name>
<evidence type="ECO:0000313" key="2">
    <source>
        <dbReference type="EMBL" id="ABS04288.1"/>
    </source>
</evidence>